<dbReference type="GO" id="GO:0005634">
    <property type="term" value="C:nucleus"/>
    <property type="evidence" value="ECO:0007669"/>
    <property type="project" value="TreeGrafter"/>
</dbReference>
<dbReference type="Pfam" id="PF00400">
    <property type="entry name" value="WD40"/>
    <property type="match status" value="2"/>
</dbReference>
<dbReference type="PROSITE" id="PS50294">
    <property type="entry name" value="WD_REPEATS_REGION"/>
    <property type="match status" value="2"/>
</dbReference>
<keyword evidence="2" id="KW-0677">Repeat</keyword>
<dbReference type="InterPro" id="IPR015943">
    <property type="entry name" value="WD40/YVTN_repeat-like_dom_sf"/>
</dbReference>
<dbReference type="Proteomes" id="UP000623467">
    <property type="component" value="Unassembled WGS sequence"/>
</dbReference>
<evidence type="ECO:0000313" key="8">
    <source>
        <dbReference type="Proteomes" id="UP000623467"/>
    </source>
</evidence>
<dbReference type="CDD" id="cd00200">
    <property type="entry name" value="WD40"/>
    <property type="match status" value="1"/>
</dbReference>
<sequence length="834" mass="89611">MMSLAGAILLVVPFSPSLFESCLRTSYYGNYNDGQATNSIFMPDVACLDSWSSQTLAPSASIAETKHDIQQLVWVEQEAVDPSLTATTSFQSEFDSFLQRLAVPQRARFGREQEVLAVPDMEYELLYRTPTAALLSVPDLTARTIDILLPRFWKSSLVSTTPVEFIPVPAEALKTVKEVLSNLRFNPEIAGIVESINVPQMINDIRFLTGEDGISGIMSRHSFAEGALVAAHWLKDRFEDTGATCELQPFRAGFAPNVICAYPSTVNTTATVLFSAHYDSRGSFGSTRAPGGDDDGSGTIALLAVARTIARKGIKFHSNVQLAAFAGEEQGLLGSRAYASKMRDIDANITVMVQSDMLAYHAPGEPPQLGLPDIIGTPEVTQLVANVSAIYSPELRVGFTSACCSDHQSFHQQGFPATQLFERAGPIADPMYHNSGDLSDREGYDFDQVKSIAKVQVSTCDAAALCGLRTFGIDLYRTDASFVAPSFHENGRPASRLFYGRSCPYIQSLAFLHAHDCSEPHSDAVWGAAWTATDNVVSVSADGSIKQWASSSGQRHPPNAPFPAPHTLGLVSLSVLPDGTRALYNSLEGLTCLWDLTNGEVVGKFESYARATEGAEPCEYTDMQRGRCRCIRPGETYAATGGSGNVCIYSAQADTFGQRIASLPSGRSKFGMYCQYSPDGKRVALSTETGQIYVFDVEAQALAATYTSHALSVRSLAWSADSSLLLSASEDKRLVLHDVRTSAGGTVASFTGHASWVLSVDISQDGRLGLSGSADKSIKVWDIGARAAVSTVQDTGEVWSVSWRPRPSAGGAGAFVSGGEDGVVRWWRGAGVAV</sequence>
<comment type="similarity">
    <text evidence="4">Belongs to the peptidase M28 family.</text>
</comment>
<feature type="chain" id="PRO_5034645358" description="Peptide hydrolase" evidence="4">
    <location>
        <begin position="20"/>
        <end position="834"/>
    </location>
</feature>
<keyword evidence="4" id="KW-0732">Signal</keyword>
<dbReference type="SUPFAM" id="SSF53187">
    <property type="entry name" value="Zn-dependent exopeptidases"/>
    <property type="match status" value="1"/>
</dbReference>
<dbReference type="SMART" id="SM00320">
    <property type="entry name" value="WD40"/>
    <property type="match status" value="6"/>
</dbReference>
<evidence type="ECO:0000256" key="2">
    <source>
        <dbReference type="ARBA" id="ARBA00022737"/>
    </source>
</evidence>
<dbReference type="GO" id="GO:0006508">
    <property type="term" value="P:proteolysis"/>
    <property type="evidence" value="ECO:0007669"/>
    <property type="project" value="UniProtKB-KW"/>
</dbReference>
<organism evidence="7 8">
    <name type="scientific">Mycena sanguinolenta</name>
    <dbReference type="NCBI Taxonomy" id="230812"/>
    <lineage>
        <taxon>Eukaryota</taxon>
        <taxon>Fungi</taxon>
        <taxon>Dikarya</taxon>
        <taxon>Basidiomycota</taxon>
        <taxon>Agaricomycotina</taxon>
        <taxon>Agaricomycetes</taxon>
        <taxon>Agaricomycetidae</taxon>
        <taxon>Agaricales</taxon>
        <taxon>Marasmiineae</taxon>
        <taxon>Mycenaceae</taxon>
        <taxon>Mycena</taxon>
    </lineage>
</organism>
<keyword evidence="4" id="KW-0645">Protease</keyword>
<dbReference type="SUPFAM" id="SSF50978">
    <property type="entry name" value="WD40 repeat-like"/>
    <property type="match status" value="1"/>
</dbReference>
<evidence type="ECO:0000259" key="6">
    <source>
        <dbReference type="Pfam" id="PF12894"/>
    </source>
</evidence>
<keyword evidence="4" id="KW-0479">Metal-binding</keyword>
<dbReference type="EMBL" id="JACAZH010000011">
    <property type="protein sequence ID" value="KAF7355630.1"/>
    <property type="molecule type" value="Genomic_DNA"/>
</dbReference>
<keyword evidence="4 7" id="KW-0378">Hydrolase</keyword>
<dbReference type="InterPro" id="IPR036322">
    <property type="entry name" value="WD40_repeat_dom_sf"/>
</dbReference>
<feature type="domain" description="Anaphase-promoting complex subunit 4-like WD40" evidence="6">
    <location>
        <begin position="675"/>
        <end position="742"/>
    </location>
</feature>
<dbReference type="PROSITE" id="PS50082">
    <property type="entry name" value="WD_REPEATS_2"/>
    <property type="match status" value="2"/>
</dbReference>
<dbReference type="PANTHER" id="PTHR44090:SF1">
    <property type="entry name" value="SUPERKILLER COMPLEX PROTEIN 8"/>
    <property type="match status" value="1"/>
</dbReference>
<dbReference type="Gene3D" id="3.40.630.10">
    <property type="entry name" value="Zn peptidases"/>
    <property type="match status" value="1"/>
</dbReference>
<comment type="caution">
    <text evidence="7">The sequence shown here is derived from an EMBL/GenBank/DDBJ whole genome shotgun (WGS) entry which is preliminary data.</text>
</comment>
<dbReference type="GO" id="GO:0032991">
    <property type="term" value="C:protein-containing complex"/>
    <property type="evidence" value="ECO:0007669"/>
    <property type="project" value="UniProtKB-ARBA"/>
</dbReference>
<dbReference type="InterPro" id="IPR001680">
    <property type="entry name" value="WD40_rpt"/>
</dbReference>
<dbReference type="Pfam" id="PF12894">
    <property type="entry name" value="ANAPC4_WD40"/>
    <property type="match status" value="1"/>
</dbReference>
<name>A0A8H7CZ57_9AGAR</name>
<feature type="repeat" description="WD" evidence="3">
    <location>
        <begin position="750"/>
        <end position="791"/>
    </location>
</feature>
<dbReference type="InterPro" id="IPR007484">
    <property type="entry name" value="Peptidase_M28"/>
</dbReference>
<keyword evidence="1 3" id="KW-0853">WD repeat</keyword>
<proteinExistence type="inferred from homology"/>
<dbReference type="Gene3D" id="2.130.10.10">
    <property type="entry name" value="YVTN repeat-like/Quinoprotein amine dehydrogenase"/>
    <property type="match status" value="1"/>
</dbReference>
<evidence type="ECO:0000256" key="1">
    <source>
        <dbReference type="ARBA" id="ARBA00022574"/>
    </source>
</evidence>
<protein>
    <recommendedName>
        <fullName evidence="4">Peptide hydrolase</fullName>
        <ecNumber evidence="4">3.4.-.-</ecNumber>
    </recommendedName>
</protein>
<dbReference type="GO" id="GO:0008233">
    <property type="term" value="F:peptidase activity"/>
    <property type="evidence" value="ECO:0007669"/>
    <property type="project" value="UniProtKB-KW"/>
</dbReference>
<feature type="signal peptide" evidence="4">
    <location>
        <begin position="1"/>
        <end position="19"/>
    </location>
</feature>
<dbReference type="InterPro" id="IPR024977">
    <property type="entry name" value="Apc4-like_WD40_dom"/>
</dbReference>
<evidence type="ECO:0000256" key="3">
    <source>
        <dbReference type="PROSITE-ProRule" id="PRU00221"/>
    </source>
</evidence>
<evidence type="ECO:0000259" key="5">
    <source>
        <dbReference type="Pfam" id="PF04389"/>
    </source>
</evidence>
<feature type="repeat" description="WD" evidence="3">
    <location>
        <begin position="706"/>
        <end position="741"/>
    </location>
</feature>
<accession>A0A8H7CZ57</accession>
<dbReference type="Pfam" id="PF04389">
    <property type="entry name" value="Peptidase_M28"/>
    <property type="match status" value="1"/>
</dbReference>
<reference evidence="7" key="1">
    <citation type="submission" date="2020-05" db="EMBL/GenBank/DDBJ databases">
        <title>Mycena genomes resolve the evolution of fungal bioluminescence.</title>
        <authorList>
            <person name="Tsai I.J."/>
        </authorList>
    </citation>
    <scope>NUCLEOTIDE SEQUENCE</scope>
    <source>
        <strain evidence="7">160909Yilan</strain>
    </source>
</reference>
<dbReference type="OrthoDB" id="10013407at2759"/>
<dbReference type="EC" id="3.4.-.-" evidence="4"/>
<evidence type="ECO:0000256" key="4">
    <source>
        <dbReference type="RuleBase" id="RU361240"/>
    </source>
</evidence>
<evidence type="ECO:0000313" key="7">
    <source>
        <dbReference type="EMBL" id="KAF7355630.1"/>
    </source>
</evidence>
<keyword evidence="8" id="KW-1185">Reference proteome</keyword>
<dbReference type="AlphaFoldDB" id="A0A8H7CZ57"/>
<dbReference type="GO" id="GO:0046872">
    <property type="term" value="F:metal ion binding"/>
    <property type="evidence" value="ECO:0007669"/>
    <property type="project" value="UniProtKB-KW"/>
</dbReference>
<dbReference type="InterPro" id="IPR051510">
    <property type="entry name" value="SKI8"/>
</dbReference>
<dbReference type="PANTHER" id="PTHR44090">
    <property type="entry name" value="WD REPEAT-CONTAINING PROTEIN 61"/>
    <property type="match status" value="1"/>
</dbReference>
<feature type="domain" description="Peptidase M28" evidence="5">
    <location>
        <begin position="257"/>
        <end position="441"/>
    </location>
</feature>
<gene>
    <name evidence="7" type="ORF">MSAN_01480400</name>
</gene>
<keyword evidence="4" id="KW-0862">Zinc</keyword>